<dbReference type="Proteomes" id="UP000257109">
    <property type="component" value="Unassembled WGS sequence"/>
</dbReference>
<evidence type="ECO:0000256" key="5">
    <source>
        <dbReference type="SAM" id="MobiDB-lite"/>
    </source>
</evidence>
<dbReference type="OrthoDB" id="1926382at2759"/>
<dbReference type="GO" id="GO:0005634">
    <property type="term" value="C:nucleus"/>
    <property type="evidence" value="ECO:0007669"/>
    <property type="project" value="UniProtKB-SubCell"/>
</dbReference>
<dbReference type="PANTHER" id="PTHR11514:SF43">
    <property type="entry name" value="TRANSCRIPTION FACTOR MYC2"/>
    <property type="match status" value="1"/>
</dbReference>
<sequence>MEEDRGVENRKRSWGTRIKQLVYNSIVDWCLVLDDNSSVMEAFMSRAPPLQSQSTLQQLLGTLIEGARESWSYAIFWLSTYDYSGASILRWGDGYYNFYKFEEDKAKGKAPKTTSSSAEQAHRKKVIRELHSLFSEPSASATDDLDEEVPDIEWFFQDSITHSFVNASGLPGHAFFNSGPVWVTGSDRLSELACKRARQGQVSGLRTLVCIPFENGVVELASTKEKSLHERVNTETQNHVNDNLSKQSRGKEKISALNCSWSLLSENSDTFTDSTFSYSHDYSGPSWTHGILWRCSTVNPVLKFHDGYYRGTGKGKEVCIMGSSVTLAEEVTDAQCFFKTSMTQSFGFNEDLPGCAFKDLCPVWINATDTNASVSRLGERYKWGTWERTKRAHQFGIQTFVCIPSAAIWVLELASTQIIPYCPQWLKHMTEYPFAHPLRNDKRLQERANNEIQNQENNKLSKQSRGKEKISDSKCSWPLLTESSDRDTDRTFSCSHDYS</sequence>
<evidence type="ECO:0000313" key="8">
    <source>
        <dbReference type="Proteomes" id="UP000257109"/>
    </source>
</evidence>
<protein>
    <recommendedName>
        <fullName evidence="4">Transcription factor</fullName>
        <shortName evidence="4">bHLH transcription factor</shortName>
    </recommendedName>
    <alternativeName>
        <fullName evidence="4">Basic helix-loop-helix protein</fullName>
    </alternativeName>
</protein>
<keyword evidence="8" id="KW-1185">Reference proteome</keyword>
<evidence type="ECO:0000256" key="4">
    <source>
        <dbReference type="RuleBase" id="RU369104"/>
    </source>
</evidence>
<evidence type="ECO:0000313" key="7">
    <source>
        <dbReference type="EMBL" id="RDY11285.1"/>
    </source>
</evidence>
<accession>A0A371I8D1</accession>
<dbReference type="PANTHER" id="PTHR11514">
    <property type="entry name" value="MYC"/>
    <property type="match status" value="1"/>
</dbReference>
<feature type="non-terminal residue" evidence="7">
    <location>
        <position position="499"/>
    </location>
</feature>
<dbReference type="STRING" id="157652.A0A371I8D1"/>
<dbReference type="InterPro" id="IPR045084">
    <property type="entry name" value="AIB/MYC-like"/>
</dbReference>
<comment type="caution">
    <text evidence="7">The sequence shown here is derived from an EMBL/GenBank/DDBJ whole genome shotgun (WGS) entry which is preliminary data.</text>
</comment>
<feature type="non-terminal residue" evidence="7">
    <location>
        <position position="1"/>
    </location>
</feature>
<feature type="region of interest" description="Disordered" evidence="5">
    <location>
        <begin position="451"/>
        <end position="499"/>
    </location>
</feature>
<dbReference type="InterPro" id="IPR025610">
    <property type="entry name" value="MYC/MYB_N"/>
</dbReference>
<comment type="subcellular location">
    <subcellularLocation>
        <location evidence="4">Nucleus</location>
    </subcellularLocation>
</comment>
<evidence type="ECO:0000256" key="2">
    <source>
        <dbReference type="ARBA" id="ARBA00023163"/>
    </source>
</evidence>
<feature type="domain" description="Transcription factor MYC/MYB N-terminal" evidence="6">
    <location>
        <begin position="286"/>
        <end position="430"/>
    </location>
</feature>
<keyword evidence="1 4" id="KW-0805">Transcription regulation</keyword>
<gene>
    <name evidence="7" type="primary">MYC2</name>
    <name evidence="7" type="ORF">CR513_04072</name>
</gene>
<evidence type="ECO:0000256" key="3">
    <source>
        <dbReference type="ARBA" id="ARBA00023242"/>
    </source>
</evidence>
<proteinExistence type="predicted"/>
<dbReference type="GO" id="GO:0000976">
    <property type="term" value="F:transcription cis-regulatory region binding"/>
    <property type="evidence" value="ECO:0007669"/>
    <property type="project" value="TreeGrafter"/>
</dbReference>
<evidence type="ECO:0000259" key="6">
    <source>
        <dbReference type="Pfam" id="PF14215"/>
    </source>
</evidence>
<dbReference type="EMBL" id="QJKJ01000670">
    <property type="protein sequence ID" value="RDY11285.1"/>
    <property type="molecule type" value="Genomic_DNA"/>
</dbReference>
<reference evidence="7" key="1">
    <citation type="submission" date="2018-05" db="EMBL/GenBank/DDBJ databases">
        <title>Draft genome of Mucuna pruriens seed.</title>
        <authorList>
            <person name="Nnadi N.E."/>
            <person name="Vos R."/>
            <person name="Hasami M.H."/>
            <person name="Devisetty U.K."/>
            <person name="Aguiy J.C."/>
        </authorList>
    </citation>
    <scope>NUCLEOTIDE SEQUENCE [LARGE SCALE GENOMIC DNA]</scope>
    <source>
        <strain evidence="7">JCA_2017</strain>
    </source>
</reference>
<dbReference type="AlphaFoldDB" id="A0A371I8D1"/>
<organism evidence="7 8">
    <name type="scientific">Mucuna pruriens</name>
    <name type="common">Velvet bean</name>
    <name type="synonym">Dolichos pruriens</name>
    <dbReference type="NCBI Taxonomy" id="157652"/>
    <lineage>
        <taxon>Eukaryota</taxon>
        <taxon>Viridiplantae</taxon>
        <taxon>Streptophyta</taxon>
        <taxon>Embryophyta</taxon>
        <taxon>Tracheophyta</taxon>
        <taxon>Spermatophyta</taxon>
        <taxon>Magnoliopsida</taxon>
        <taxon>eudicotyledons</taxon>
        <taxon>Gunneridae</taxon>
        <taxon>Pentapetalae</taxon>
        <taxon>rosids</taxon>
        <taxon>fabids</taxon>
        <taxon>Fabales</taxon>
        <taxon>Fabaceae</taxon>
        <taxon>Papilionoideae</taxon>
        <taxon>50 kb inversion clade</taxon>
        <taxon>NPAAA clade</taxon>
        <taxon>indigoferoid/millettioid clade</taxon>
        <taxon>Phaseoleae</taxon>
        <taxon>Mucuna</taxon>
    </lineage>
</organism>
<feature type="compositionally biased region" description="Polar residues" evidence="5">
    <location>
        <begin position="451"/>
        <end position="463"/>
    </location>
</feature>
<dbReference type="GO" id="GO:0003700">
    <property type="term" value="F:DNA-binding transcription factor activity"/>
    <property type="evidence" value="ECO:0007669"/>
    <property type="project" value="InterPro"/>
</dbReference>
<evidence type="ECO:0000256" key="1">
    <source>
        <dbReference type="ARBA" id="ARBA00023015"/>
    </source>
</evidence>
<feature type="domain" description="Transcription factor MYC/MYB N-terminal" evidence="6">
    <location>
        <begin position="56"/>
        <end position="225"/>
    </location>
</feature>
<dbReference type="Pfam" id="PF14215">
    <property type="entry name" value="bHLH-MYC_N"/>
    <property type="match status" value="2"/>
</dbReference>
<keyword evidence="3 4" id="KW-0539">Nucleus</keyword>
<keyword evidence="2 4" id="KW-0804">Transcription</keyword>
<name>A0A371I8D1_MUCPR</name>